<sequence length="135" mass="15015">MIHLVLISFVKICVHVVKHRQGSKSHRAMNFTRGDPKTLRLELSTFKNLLQAQCNVEGPLTFSKIATIEEKTKTIQDAVEETRKDLHSLSSDATRLKALATIRDTFGVPTTMALDATATQAFTDITNKCADKSRT</sequence>
<dbReference type="GeneID" id="34553183"/>
<reference evidence="1 2" key="1">
    <citation type="submission" date="2016-09" db="EMBL/GenBank/DDBJ databases">
        <authorList>
            <person name="Capua I."/>
            <person name="De Benedictis P."/>
            <person name="Joannis T."/>
            <person name="Lombin L.H."/>
            <person name="Cattoli G."/>
        </authorList>
    </citation>
    <scope>NUCLEOTIDE SEQUENCE [LARGE SCALE GENOMIC DNA]</scope>
    <source>
        <strain evidence="1 2">IMI 309357</strain>
    </source>
</reference>
<protein>
    <submittedName>
        <fullName evidence="1">Uncharacterized protein</fullName>
    </submittedName>
</protein>
<gene>
    <name evidence="1" type="ORF">CORC01_00015</name>
</gene>
<dbReference type="OrthoDB" id="2913095at2759"/>
<proteinExistence type="predicted"/>
<evidence type="ECO:0000313" key="2">
    <source>
        <dbReference type="Proteomes" id="UP000176998"/>
    </source>
</evidence>
<accession>A0A1G4BSY2</accession>
<comment type="caution">
    <text evidence="1">The sequence shown here is derived from an EMBL/GenBank/DDBJ whole genome shotgun (WGS) entry which is preliminary data.</text>
</comment>
<dbReference type="EMBL" id="MJBS01000001">
    <property type="protein sequence ID" value="OHF04544.1"/>
    <property type="molecule type" value="Genomic_DNA"/>
</dbReference>
<keyword evidence="2" id="KW-1185">Reference proteome</keyword>
<dbReference type="RefSeq" id="XP_022481678.1">
    <property type="nucleotide sequence ID" value="XM_022611673.1"/>
</dbReference>
<dbReference type="STRING" id="1209926.A0A1G4BSY2"/>
<evidence type="ECO:0000313" key="1">
    <source>
        <dbReference type="EMBL" id="OHF04544.1"/>
    </source>
</evidence>
<dbReference type="AlphaFoldDB" id="A0A1G4BSY2"/>
<organism evidence="1 2">
    <name type="scientific">Colletotrichum orchidophilum</name>
    <dbReference type="NCBI Taxonomy" id="1209926"/>
    <lineage>
        <taxon>Eukaryota</taxon>
        <taxon>Fungi</taxon>
        <taxon>Dikarya</taxon>
        <taxon>Ascomycota</taxon>
        <taxon>Pezizomycotina</taxon>
        <taxon>Sordariomycetes</taxon>
        <taxon>Hypocreomycetidae</taxon>
        <taxon>Glomerellales</taxon>
        <taxon>Glomerellaceae</taxon>
        <taxon>Colletotrichum</taxon>
    </lineage>
</organism>
<dbReference type="Proteomes" id="UP000176998">
    <property type="component" value="Unassembled WGS sequence"/>
</dbReference>
<name>A0A1G4BSY2_9PEZI</name>